<proteinExistence type="predicted"/>
<dbReference type="EMBL" id="LAZR01002189">
    <property type="protein sequence ID" value="KKN33309.1"/>
    <property type="molecule type" value="Genomic_DNA"/>
</dbReference>
<organism evidence="2">
    <name type="scientific">marine sediment metagenome</name>
    <dbReference type="NCBI Taxonomy" id="412755"/>
    <lineage>
        <taxon>unclassified sequences</taxon>
        <taxon>metagenomes</taxon>
        <taxon>ecological metagenomes</taxon>
    </lineage>
</organism>
<keyword evidence="1" id="KW-1133">Transmembrane helix</keyword>
<evidence type="ECO:0000256" key="1">
    <source>
        <dbReference type="SAM" id="Phobius"/>
    </source>
</evidence>
<accession>A0A0F9PSY9</accession>
<evidence type="ECO:0000313" key="2">
    <source>
        <dbReference type="EMBL" id="KKN33309.1"/>
    </source>
</evidence>
<protein>
    <submittedName>
        <fullName evidence="2">Uncharacterized protein</fullName>
    </submittedName>
</protein>
<feature type="transmembrane region" description="Helical" evidence="1">
    <location>
        <begin position="41"/>
        <end position="59"/>
    </location>
</feature>
<feature type="transmembrane region" description="Helical" evidence="1">
    <location>
        <begin position="17"/>
        <end position="35"/>
    </location>
</feature>
<keyword evidence="1" id="KW-0812">Transmembrane</keyword>
<name>A0A0F9PSY9_9ZZZZ</name>
<sequence>MKMNVDGLRKAFSSRKFITMVFMVSGTYGVYGFGFAPPDGVTMALIGLVSVYLGGQAWVDSNTLEKE</sequence>
<keyword evidence="1" id="KW-0472">Membrane</keyword>
<comment type="caution">
    <text evidence="2">The sequence shown here is derived from an EMBL/GenBank/DDBJ whole genome shotgun (WGS) entry which is preliminary data.</text>
</comment>
<reference evidence="2" key="1">
    <citation type="journal article" date="2015" name="Nature">
        <title>Complex archaea that bridge the gap between prokaryotes and eukaryotes.</title>
        <authorList>
            <person name="Spang A."/>
            <person name="Saw J.H."/>
            <person name="Jorgensen S.L."/>
            <person name="Zaremba-Niedzwiedzka K."/>
            <person name="Martijn J."/>
            <person name="Lind A.E."/>
            <person name="van Eijk R."/>
            <person name="Schleper C."/>
            <person name="Guy L."/>
            <person name="Ettema T.J."/>
        </authorList>
    </citation>
    <scope>NUCLEOTIDE SEQUENCE</scope>
</reference>
<dbReference type="AlphaFoldDB" id="A0A0F9PSY9"/>
<gene>
    <name evidence="2" type="ORF">LCGC14_0805000</name>
</gene>